<dbReference type="AlphaFoldDB" id="A0A3P3YM52"/>
<keyword evidence="2" id="KW-0496">Mitochondrion</keyword>
<proteinExistence type="predicted"/>
<geneLocation type="mitochondrion" evidence="2"/>
<sequence length="106" mass="11801">MDSDKNDAVGVGTRCAADSRIMSRAPEDEADQDDRIERRQLMHPAIVVRLPINCRSCRGASVPGYTYAIVMFTAIPATRHRHRRSGDRPPDGRDHLHGFYPAAMGL</sequence>
<organism evidence="2 3">
    <name type="scientific">Plasmodiophora brassicae</name>
    <name type="common">Clubroot disease agent</name>
    <dbReference type="NCBI Taxonomy" id="37360"/>
    <lineage>
        <taxon>Eukaryota</taxon>
        <taxon>Sar</taxon>
        <taxon>Rhizaria</taxon>
        <taxon>Endomyxa</taxon>
        <taxon>Phytomyxea</taxon>
        <taxon>Plasmodiophorida</taxon>
        <taxon>Plasmodiophoridae</taxon>
        <taxon>Plasmodiophora</taxon>
    </lineage>
</organism>
<feature type="compositionally biased region" description="Basic and acidic residues" evidence="1">
    <location>
        <begin position="86"/>
        <end position="97"/>
    </location>
</feature>
<dbReference type="EMBL" id="OVEO01000015">
    <property type="protein sequence ID" value="SPR00860.1"/>
    <property type="molecule type" value="Genomic_DNA"/>
</dbReference>
<evidence type="ECO:0000313" key="2">
    <source>
        <dbReference type="EMBL" id="SPR00860.1"/>
    </source>
</evidence>
<gene>
    <name evidence="2" type="ORF">PLBR_LOCUS8075</name>
</gene>
<accession>A0A3P3YM52</accession>
<evidence type="ECO:0000313" key="3">
    <source>
        <dbReference type="Proteomes" id="UP000290189"/>
    </source>
</evidence>
<name>A0A3P3YM52_PLABS</name>
<feature type="region of interest" description="Disordered" evidence="1">
    <location>
        <begin position="79"/>
        <end position="106"/>
    </location>
</feature>
<feature type="region of interest" description="Disordered" evidence="1">
    <location>
        <begin position="1"/>
        <end position="35"/>
    </location>
</feature>
<evidence type="ECO:0000256" key="1">
    <source>
        <dbReference type="SAM" id="MobiDB-lite"/>
    </source>
</evidence>
<protein>
    <submittedName>
        <fullName evidence="2">Uncharacterized protein</fullName>
    </submittedName>
</protein>
<reference evidence="2 3" key="1">
    <citation type="submission" date="2018-03" db="EMBL/GenBank/DDBJ databases">
        <authorList>
            <person name="Fogelqvist J."/>
        </authorList>
    </citation>
    <scope>NUCLEOTIDE SEQUENCE [LARGE SCALE GENOMIC DNA]</scope>
</reference>
<dbReference type="Proteomes" id="UP000290189">
    <property type="component" value="Unassembled WGS sequence"/>
</dbReference>